<keyword evidence="9 14" id="KW-0067">ATP-binding</keyword>
<dbReference type="InterPro" id="IPR005905">
    <property type="entry name" value="D_ala_D_ala"/>
</dbReference>
<keyword evidence="12" id="KW-0961">Cell wall biogenesis/degradation</keyword>
<keyword evidence="17" id="KW-1185">Reference proteome</keyword>
<dbReference type="PROSITE" id="PS00844">
    <property type="entry name" value="DALA_DALA_LIGASE_2"/>
    <property type="match status" value="1"/>
</dbReference>
<keyword evidence="8 14" id="KW-0547">Nucleotide-binding</keyword>
<dbReference type="OrthoDB" id="9813261at2"/>
<feature type="domain" description="ATP-grasp" evidence="15">
    <location>
        <begin position="136"/>
        <end position="326"/>
    </location>
</feature>
<evidence type="ECO:0000256" key="4">
    <source>
        <dbReference type="ARBA" id="ARBA00010871"/>
    </source>
</evidence>
<dbReference type="GO" id="GO:0005737">
    <property type="term" value="C:cytoplasm"/>
    <property type="evidence" value="ECO:0007669"/>
    <property type="project" value="UniProtKB-SubCell"/>
</dbReference>
<dbReference type="PANTHER" id="PTHR23132">
    <property type="entry name" value="D-ALANINE--D-ALANINE LIGASE"/>
    <property type="match status" value="1"/>
</dbReference>
<keyword evidence="10" id="KW-0133">Cell shape</keyword>
<dbReference type="GO" id="GO:0008360">
    <property type="term" value="P:regulation of cell shape"/>
    <property type="evidence" value="ECO:0007669"/>
    <property type="project" value="UniProtKB-KW"/>
</dbReference>
<gene>
    <name evidence="16" type="ORF">LNAT_P1554</name>
</gene>
<dbReference type="PROSITE" id="PS00843">
    <property type="entry name" value="DALA_DALA_LIGASE_1"/>
    <property type="match status" value="1"/>
</dbReference>
<dbReference type="Proteomes" id="UP000217944">
    <property type="component" value="Unassembled WGS sequence"/>
</dbReference>
<dbReference type="Gene3D" id="3.30.470.20">
    <property type="entry name" value="ATP-grasp fold, B domain"/>
    <property type="match status" value="1"/>
</dbReference>
<comment type="similarity">
    <text evidence="4">Belongs to the D-alanine--D-alanine ligase family.</text>
</comment>
<accession>A0A292YH52</accession>
<dbReference type="InterPro" id="IPR016185">
    <property type="entry name" value="PreATP-grasp_dom_sf"/>
</dbReference>
<keyword evidence="11" id="KW-0573">Peptidoglycan synthesis</keyword>
<dbReference type="GO" id="GO:0071555">
    <property type="term" value="P:cell wall organization"/>
    <property type="evidence" value="ECO:0007669"/>
    <property type="project" value="UniProtKB-KW"/>
</dbReference>
<dbReference type="GO" id="GO:0046872">
    <property type="term" value="F:metal ion binding"/>
    <property type="evidence" value="ECO:0007669"/>
    <property type="project" value="InterPro"/>
</dbReference>
<evidence type="ECO:0000256" key="6">
    <source>
        <dbReference type="ARBA" id="ARBA00022490"/>
    </source>
</evidence>
<dbReference type="PROSITE" id="PS50975">
    <property type="entry name" value="ATP_GRASP"/>
    <property type="match status" value="1"/>
</dbReference>
<evidence type="ECO:0000256" key="3">
    <source>
        <dbReference type="ARBA" id="ARBA00004496"/>
    </source>
</evidence>
<dbReference type="NCBIfam" id="TIGR01205">
    <property type="entry name" value="D_ala_D_alaTIGR"/>
    <property type="match status" value="1"/>
</dbReference>
<evidence type="ECO:0000256" key="14">
    <source>
        <dbReference type="PROSITE-ProRule" id="PRU00409"/>
    </source>
</evidence>
<evidence type="ECO:0000256" key="10">
    <source>
        <dbReference type="ARBA" id="ARBA00022960"/>
    </source>
</evidence>
<name>A0A292YH52_9BACT</name>
<sequence>MTFLVLFGGSSFEHEISIVSAITLKDKIKKNNLKFLFIDKYRDFYLIEKEDMKSKYFASGEYKKAVKLEIKKGGFFYKKGLLKKEEKVDFDVAINLVHGRDGEDGKIPGMLEFFKIKAITPNTEASAISYNKVLTKAYAREIGVEIIDYEIINSPKTKFDFPIIVKPARLGSSIGVSIAKNQDELNYAFDVASEFDDLIIVEPFIEGINEYNLAGFLADEEYIFSKIEKVEKKDYLDFEKKYLDFSRKNMTLKNIDQNIELKIKENFTKIYNTIFKNALIRCDFFEKDGIIYLNEINPIPGSLANYLFDDFENKLELLADSVTLEEDIVIDYQYINKIQMAKGK</sequence>
<evidence type="ECO:0000256" key="5">
    <source>
        <dbReference type="ARBA" id="ARBA00012216"/>
    </source>
</evidence>
<dbReference type="GO" id="GO:0008716">
    <property type="term" value="F:D-alanine-D-alanine ligase activity"/>
    <property type="evidence" value="ECO:0007669"/>
    <property type="project" value="UniProtKB-EC"/>
</dbReference>
<evidence type="ECO:0000313" key="17">
    <source>
        <dbReference type="Proteomes" id="UP000217944"/>
    </source>
</evidence>
<dbReference type="AlphaFoldDB" id="A0A292YH52"/>
<evidence type="ECO:0000313" key="16">
    <source>
        <dbReference type="EMBL" id="GAX88259.1"/>
    </source>
</evidence>
<comment type="subcellular location">
    <subcellularLocation>
        <location evidence="3">Cytoplasm</location>
    </subcellularLocation>
</comment>
<dbReference type="Gene3D" id="3.30.1490.20">
    <property type="entry name" value="ATP-grasp fold, A domain"/>
    <property type="match status" value="1"/>
</dbReference>
<dbReference type="SUPFAM" id="SSF56059">
    <property type="entry name" value="Glutathione synthetase ATP-binding domain-like"/>
    <property type="match status" value="1"/>
</dbReference>
<keyword evidence="7 16" id="KW-0436">Ligase</keyword>
<evidence type="ECO:0000256" key="8">
    <source>
        <dbReference type="ARBA" id="ARBA00022741"/>
    </source>
</evidence>
<evidence type="ECO:0000256" key="13">
    <source>
        <dbReference type="ARBA" id="ARBA00047614"/>
    </source>
</evidence>
<comment type="cofactor">
    <cofactor evidence="1">
        <name>Mn(2+)</name>
        <dbReference type="ChEBI" id="CHEBI:29035"/>
    </cofactor>
</comment>
<dbReference type="NCBIfam" id="NF002527">
    <property type="entry name" value="PRK01966.1-3"/>
    <property type="match status" value="1"/>
</dbReference>
<dbReference type="InterPro" id="IPR013815">
    <property type="entry name" value="ATP_grasp_subdomain_1"/>
</dbReference>
<organism evidence="16 17">
    <name type="scientific">Lebetimonas natsushimae</name>
    <dbReference type="NCBI Taxonomy" id="1936991"/>
    <lineage>
        <taxon>Bacteria</taxon>
        <taxon>Pseudomonadati</taxon>
        <taxon>Campylobacterota</taxon>
        <taxon>Epsilonproteobacteria</taxon>
        <taxon>Nautiliales</taxon>
        <taxon>Nautiliaceae</taxon>
        <taxon>Lebetimonas</taxon>
    </lineage>
</organism>
<dbReference type="GO" id="GO:0009252">
    <property type="term" value="P:peptidoglycan biosynthetic process"/>
    <property type="evidence" value="ECO:0007669"/>
    <property type="project" value="UniProtKB-KW"/>
</dbReference>
<dbReference type="InterPro" id="IPR011761">
    <property type="entry name" value="ATP-grasp"/>
</dbReference>
<proteinExistence type="inferred from homology"/>
<dbReference type="InterPro" id="IPR000291">
    <property type="entry name" value="D-Ala_lig_Van_CS"/>
</dbReference>
<dbReference type="InterPro" id="IPR011095">
    <property type="entry name" value="Dala_Dala_lig_C"/>
</dbReference>
<comment type="caution">
    <text evidence="16">The sequence shown here is derived from an EMBL/GenBank/DDBJ whole genome shotgun (WGS) entry which is preliminary data.</text>
</comment>
<dbReference type="PANTHER" id="PTHR23132:SF23">
    <property type="entry name" value="D-ALANINE--D-ALANINE LIGASE B"/>
    <property type="match status" value="1"/>
</dbReference>
<keyword evidence="6" id="KW-0963">Cytoplasm</keyword>
<evidence type="ECO:0000256" key="9">
    <source>
        <dbReference type="ARBA" id="ARBA00022840"/>
    </source>
</evidence>
<dbReference type="Gene3D" id="3.40.50.20">
    <property type="match status" value="1"/>
</dbReference>
<evidence type="ECO:0000256" key="2">
    <source>
        <dbReference type="ARBA" id="ARBA00001946"/>
    </source>
</evidence>
<evidence type="ECO:0000256" key="11">
    <source>
        <dbReference type="ARBA" id="ARBA00022984"/>
    </source>
</evidence>
<evidence type="ECO:0000259" key="15">
    <source>
        <dbReference type="PROSITE" id="PS50975"/>
    </source>
</evidence>
<dbReference type="InterPro" id="IPR011127">
    <property type="entry name" value="Dala_Dala_lig_N"/>
</dbReference>
<dbReference type="Pfam" id="PF07478">
    <property type="entry name" value="Dala_Dala_lig_C"/>
    <property type="match status" value="1"/>
</dbReference>
<comment type="cofactor">
    <cofactor evidence="2">
        <name>Mg(2+)</name>
        <dbReference type="ChEBI" id="CHEBI:18420"/>
    </cofactor>
</comment>
<reference evidence="16 17" key="1">
    <citation type="journal article" date="2017" name="Syst. Appl. Microbiol.">
        <title>Lebetimonas natsushimae sp. nov., a novel strictly anaerobic, moderately thermophilic chemoautotroph isolated from a deep-sea hydrothermal vent polychaete nest in the Mid-Okinawa Trough.</title>
        <authorList>
            <person name="Nagata R."/>
            <person name="Takaki Y."/>
            <person name="Tame A."/>
            <person name="Nunoura T."/>
            <person name="Muto H."/>
            <person name="Mino S."/>
            <person name="Sawayama S."/>
            <person name="Takai K."/>
            <person name="Nakagawa S."/>
        </authorList>
    </citation>
    <scope>NUCLEOTIDE SEQUENCE [LARGE SCALE GENOMIC DNA]</scope>
    <source>
        <strain evidence="16 17">HS1857</strain>
    </source>
</reference>
<dbReference type="EMBL" id="BDME01000006">
    <property type="protein sequence ID" value="GAX88259.1"/>
    <property type="molecule type" value="Genomic_DNA"/>
</dbReference>
<evidence type="ECO:0000256" key="7">
    <source>
        <dbReference type="ARBA" id="ARBA00022598"/>
    </source>
</evidence>
<comment type="catalytic activity">
    <reaction evidence="13">
        <text>2 D-alanine + ATP = D-alanyl-D-alanine + ADP + phosphate + H(+)</text>
        <dbReference type="Rhea" id="RHEA:11224"/>
        <dbReference type="ChEBI" id="CHEBI:15378"/>
        <dbReference type="ChEBI" id="CHEBI:30616"/>
        <dbReference type="ChEBI" id="CHEBI:43474"/>
        <dbReference type="ChEBI" id="CHEBI:57416"/>
        <dbReference type="ChEBI" id="CHEBI:57822"/>
        <dbReference type="ChEBI" id="CHEBI:456216"/>
        <dbReference type="EC" id="6.3.2.4"/>
    </reaction>
</comment>
<dbReference type="Pfam" id="PF01820">
    <property type="entry name" value="Dala_Dala_lig_N"/>
    <property type="match status" value="1"/>
</dbReference>
<protein>
    <recommendedName>
        <fullName evidence="5">D-alanine--D-alanine ligase</fullName>
        <ecNumber evidence="5">6.3.2.4</ecNumber>
    </recommendedName>
</protein>
<dbReference type="RefSeq" id="WP_096260083.1">
    <property type="nucleotide sequence ID" value="NZ_BDME01000006.1"/>
</dbReference>
<dbReference type="GO" id="GO:0005524">
    <property type="term" value="F:ATP binding"/>
    <property type="evidence" value="ECO:0007669"/>
    <property type="project" value="UniProtKB-UniRule"/>
</dbReference>
<dbReference type="SUPFAM" id="SSF52440">
    <property type="entry name" value="PreATP-grasp domain"/>
    <property type="match status" value="1"/>
</dbReference>
<evidence type="ECO:0000256" key="1">
    <source>
        <dbReference type="ARBA" id="ARBA00001936"/>
    </source>
</evidence>
<evidence type="ECO:0000256" key="12">
    <source>
        <dbReference type="ARBA" id="ARBA00023316"/>
    </source>
</evidence>
<dbReference type="EC" id="6.3.2.4" evidence="5"/>